<accession>A0ABY2HFC1</accession>
<dbReference type="RefSeq" id="XP_073563275.1">
    <property type="nucleotide sequence ID" value="XM_073697857.1"/>
</dbReference>
<dbReference type="Proteomes" id="UP001642720">
    <property type="component" value="Unassembled WGS sequence"/>
</dbReference>
<gene>
    <name evidence="1" type="ORF">CCMA1212_000386</name>
</gene>
<comment type="caution">
    <text evidence="1">The sequence shown here is derived from an EMBL/GenBank/DDBJ whole genome shotgun (WGS) entry which is preliminary data.</text>
</comment>
<reference evidence="1 2" key="1">
    <citation type="submission" date="2018-01" db="EMBL/GenBank/DDBJ databases">
        <title>Genome characterization of the sugarcane-associated fungus Trichoderma ghanense CCMA-1212 and their application in lignocelulose bioconversion.</title>
        <authorList>
            <person name="Steindorff A.S."/>
            <person name="Mendes T.D."/>
            <person name="Vilela E.S.D."/>
            <person name="Rodrigues D.S."/>
            <person name="Formighieri E.F."/>
            <person name="Melo I.S."/>
            <person name="Favaro L.C.L."/>
        </authorList>
    </citation>
    <scope>NUCLEOTIDE SEQUENCE [LARGE SCALE GENOMIC DNA]</scope>
    <source>
        <strain evidence="1 2">CCMA-1212</strain>
    </source>
</reference>
<evidence type="ECO:0000313" key="2">
    <source>
        <dbReference type="Proteomes" id="UP001642720"/>
    </source>
</evidence>
<sequence length="112" mass="12675">MKEATVDESQAQCRVAVRTARRCYCPPRKTDTLRSTGLEAGRDTPRALGLEAADVRIGSPTAQRFRQLRLFRKREKRDQTERGMRLDPGLLGERMSCCCAQSVVMDDVQDET</sequence>
<dbReference type="EMBL" id="PPTA01000001">
    <property type="protein sequence ID" value="TFB07074.1"/>
    <property type="molecule type" value="Genomic_DNA"/>
</dbReference>
<name>A0ABY2HFC1_9HYPO</name>
<proteinExistence type="predicted"/>
<protein>
    <submittedName>
        <fullName evidence="1">Uncharacterized protein</fullName>
    </submittedName>
</protein>
<organism evidence="1 2">
    <name type="scientific">Trichoderma ghanense</name>
    <dbReference type="NCBI Taxonomy" id="65468"/>
    <lineage>
        <taxon>Eukaryota</taxon>
        <taxon>Fungi</taxon>
        <taxon>Dikarya</taxon>
        <taxon>Ascomycota</taxon>
        <taxon>Pezizomycotina</taxon>
        <taxon>Sordariomycetes</taxon>
        <taxon>Hypocreomycetidae</taxon>
        <taxon>Hypocreales</taxon>
        <taxon>Hypocreaceae</taxon>
        <taxon>Trichoderma</taxon>
    </lineage>
</organism>
<dbReference type="GeneID" id="300572307"/>
<keyword evidence="2" id="KW-1185">Reference proteome</keyword>
<evidence type="ECO:0000313" key="1">
    <source>
        <dbReference type="EMBL" id="TFB07074.1"/>
    </source>
</evidence>